<evidence type="ECO:0008006" key="3">
    <source>
        <dbReference type="Google" id="ProtNLM"/>
    </source>
</evidence>
<evidence type="ECO:0000313" key="1">
    <source>
        <dbReference type="EMBL" id="PIA58182.1"/>
    </source>
</evidence>
<dbReference type="AlphaFoldDB" id="A0A2G5ER15"/>
<dbReference type="PANTHER" id="PTHR31900:SF34">
    <property type="entry name" value="EMB|CAB62440.1-RELATED"/>
    <property type="match status" value="1"/>
</dbReference>
<dbReference type="OrthoDB" id="612216at2759"/>
<accession>A0A2G5ER15</accession>
<dbReference type="STRING" id="218851.A0A2G5ER15"/>
<proteinExistence type="predicted"/>
<organism evidence="1 2">
    <name type="scientific">Aquilegia coerulea</name>
    <name type="common">Rocky mountain columbine</name>
    <dbReference type="NCBI Taxonomy" id="218851"/>
    <lineage>
        <taxon>Eukaryota</taxon>
        <taxon>Viridiplantae</taxon>
        <taxon>Streptophyta</taxon>
        <taxon>Embryophyta</taxon>
        <taxon>Tracheophyta</taxon>
        <taxon>Spermatophyta</taxon>
        <taxon>Magnoliopsida</taxon>
        <taxon>Ranunculales</taxon>
        <taxon>Ranunculaceae</taxon>
        <taxon>Thalictroideae</taxon>
        <taxon>Aquilegia</taxon>
    </lineage>
</organism>
<dbReference type="FunCoup" id="A0A2G5ER15">
    <property type="interactions" value="394"/>
</dbReference>
<reference evidence="1 2" key="1">
    <citation type="submission" date="2017-09" db="EMBL/GenBank/DDBJ databases">
        <title>WGS assembly of Aquilegia coerulea Goldsmith.</title>
        <authorList>
            <person name="Hodges S."/>
            <person name="Kramer E."/>
            <person name="Nordborg M."/>
            <person name="Tomkins J."/>
            <person name="Borevitz J."/>
            <person name="Derieg N."/>
            <person name="Yan J."/>
            <person name="Mihaltcheva S."/>
            <person name="Hayes R.D."/>
            <person name="Rokhsar D."/>
        </authorList>
    </citation>
    <scope>NUCLEOTIDE SEQUENCE [LARGE SCALE GENOMIC DNA]</scope>
    <source>
        <strain evidence="2">cv. Goldsmith</strain>
    </source>
</reference>
<sequence length="425" mass="49063">MEEAIKTSVLSKKWRHVCSSLPNLEFHESSTRWYVDDFKDVVDQILIGHNESDITSFDLYFWNKESSLSTSHLNSWINFAVRHNVQRLTLLSQNRQIEQLPSCLFSCITLTHMELSNVHLKLSTTLRLPLLKSLFLTKIEFVNLTNMLFSSSCCPVLEELHIFYCYQNHANTNVFSLSNLKLLRLFNDVSDVRSLKVKLLISHLHKFVYIGREPPNLSIETLSSLSVAHFTLSLHPTNSNNTDPDFFDDSATKILTGLRNVEALTLTAFYLEFLTRDRDLSASLATPCYSLKYLRLCMHDTENQVRAINLLLRSYPNLQHLSISLNQGDCTSLNMLNMEEYWQSTMLSMKDILKHLKTIDIDLRQVSENAVDLMRYLLASARALEEMRVNLLEPVVKVKKDRMKLSEKLLTFPRASNRAAIYLCD</sequence>
<keyword evidence="2" id="KW-1185">Reference proteome</keyword>
<dbReference type="EMBL" id="KZ305022">
    <property type="protein sequence ID" value="PIA58182.1"/>
    <property type="molecule type" value="Genomic_DNA"/>
</dbReference>
<protein>
    <recommendedName>
        <fullName evidence="3">FBD domain-containing protein</fullName>
    </recommendedName>
</protein>
<dbReference type="PANTHER" id="PTHR31900">
    <property type="entry name" value="F-BOX/RNI SUPERFAMILY PROTEIN-RELATED"/>
    <property type="match status" value="1"/>
</dbReference>
<dbReference type="SUPFAM" id="SSF52047">
    <property type="entry name" value="RNI-like"/>
    <property type="match status" value="1"/>
</dbReference>
<dbReference type="InParanoid" id="A0A2G5ER15"/>
<dbReference type="InterPro" id="IPR050232">
    <property type="entry name" value="FBL13/AtMIF1-like"/>
</dbReference>
<dbReference type="Gene3D" id="3.80.10.10">
    <property type="entry name" value="Ribonuclease Inhibitor"/>
    <property type="match status" value="1"/>
</dbReference>
<gene>
    <name evidence="1" type="ORF">AQUCO_00500245v1</name>
</gene>
<dbReference type="InterPro" id="IPR032675">
    <property type="entry name" value="LRR_dom_sf"/>
</dbReference>
<dbReference type="Proteomes" id="UP000230069">
    <property type="component" value="Unassembled WGS sequence"/>
</dbReference>
<evidence type="ECO:0000313" key="2">
    <source>
        <dbReference type="Proteomes" id="UP000230069"/>
    </source>
</evidence>
<name>A0A2G5ER15_AQUCA</name>